<evidence type="ECO:0000256" key="7">
    <source>
        <dbReference type="ARBA" id="ARBA00023163"/>
    </source>
</evidence>
<dbReference type="OrthoDB" id="2359117at2759"/>
<evidence type="ECO:0000256" key="3">
    <source>
        <dbReference type="ARBA" id="ARBA00006922"/>
    </source>
</evidence>
<feature type="region of interest" description="Disordered" evidence="9">
    <location>
        <begin position="143"/>
        <end position="186"/>
    </location>
</feature>
<accession>A0A8H6YXH5</accession>
<keyword evidence="4" id="KW-0963">Cytoplasm</keyword>
<dbReference type="AlphaFoldDB" id="A0A8H6YXH5"/>
<keyword evidence="11" id="KW-1185">Reference proteome</keyword>
<dbReference type="Pfam" id="PF08528">
    <property type="entry name" value="Whi5"/>
    <property type="match status" value="1"/>
</dbReference>
<comment type="caution">
    <text evidence="10">The sequence shown here is derived from an EMBL/GenBank/DDBJ whole genome shotgun (WGS) entry which is preliminary data.</text>
</comment>
<reference evidence="10" key="1">
    <citation type="submission" date="2020-05" db="EMBL/GenBank/DDBJ databases">
        <title>Mycena genomes resolve the evolution of fungal bioluminescence.</title>
        <authorList>
            <person name="Tsai I.J."/>
        </authorList>
    </citation>
    <scope>NUCLEOTIDE SEQUENCE</scope>
    <source>
        <strain evidence="10">CCC161011</strain>
    </source>
</reference>
<gene>
    <name evidence="10" type="ORF">MVEN_00215700</name>
</gene>
<evidence type="ECO:0000256" key="1">
    <source>
        <dbReference type="ARBA" id="ARBA00004123"/>
    </source>
</evidence>
<evidence type="ECO:0000256" key="5">
    <source>
        <dbReference type="ARBA" id="ARBA00022491"/>
    </source>
</evidence>
<evidence type="ECO:0000313" key="10">
    <source>
        <dbReference type="EMBL" id="KAF7368898.1"/>
    </source>
</evidence>
<evidence type="ECO:0000256" key="4">
    <source>
        <dbReference type="ARBA" id="ARBA00022490"/>
    </source>
</evidence>
<evidence type="ECO:0000256" key="2">
    <source>
        <dbReference type="ARBA" id="ARBA00004496"/>
    </source>
</evidence>
<feature type="region of interest" description="Disordered" evidence="9">
    <location>
        <begin position="218"/>
        <end position="237"/>
    </location>
</feature>
<feature type="region of interest" description="Disordered" evidence="9">
    <location>
        <begin position="276"/>
        <end position="305"/>
    </location>
</feature>
<dbReference type="GO" id="GO:0005737">
    <property type="term" value="C:cytoplasm"/>
    <property type="evidence" value="ECO:0007669"/>
    <property type="project" value="UniProtKB-SubCell"/>
</dbReference>
<dbReference type="GO" id="GO:0005634">
    <property type="term" value="C:nucleus"/>
    <property type="evidence" value="ECO:0007669"/>
    <property type="project" value="UniProtKB-SubCell"/>
</dbReference>
<dbReference type="InterPro" id="IPR013734">
    <property type="entry name" value="TF_Nrm1/Whi5"/>
</dbReference>
<organism evidence="10 11">
    <name type="scientific">Mycena venus</name>
    <dbReference type="NCBI Taxonomy" id="2733690"/>
    <lineage>
        <taxon>Eukaryota</taxon>
        <taxon>Fungi</taxon>
        <taxon>Dikarya</taxon>
        <taxon>Basidiomycota</taxon>
        <taxon>Agaricomycotina</taxon>
        <taxon>Agaricomycetes</taxon>
        <taxon>Agaricomycetidae</taxon>
        <taxon>Agaricales</taxon>
        <taxon>Marasmiineae</taxon>
        <taxon>Mycenaceae</taxon>
        <taxon>Mycena</taxon>
    </lineage>
</organism>
<protein>
    <submittedName>
        <fullName evidence="10">Uncharacterized protein</fullName>
    </submittedName>
</protein>
<feature type="region of interest" description="Disordered" evidence="9">
    <location>
        <begin position="101"/>
        <end position="126"/>
    </location>
</feature>
<evidence type="ECO:0000256" key="8">
    <source>
        <dbReference type="ARBA" id="ARBA00023242"/>
    </source>
</evidence>
<keyword evidence="7" id="KW-0804">Transcription</keyword>
<keyword evidence="6" id="KW-0805">Transcription regulation</keyword>
<evidence type="ECO:0000256" key="6">
    <source>
        <dbReference type="ARBA" id="ARBA00023015"/>
    </source>
</evidence>
<proteinExistence type="inferred from homology"/>
<dbReference type="EMBL" id="JACAZI010000002">
    <property type="protein sequence ID" value="KAF7368898.1"/>
    <property type="molecule type" value="Genomic_DNA"/>
</dbReference>
<name>A0A8H6YXH5_9AGAR</name>
<keyword evidence="5" id="KW-0678">Repressor</keyword>
<keyword evidence="8" id="KW-0539">Nucleus</keyword>
<evidence type="ECO:0000256" key="9">
    <source>
        <dbReference type="SAM" id="MobiDB-lite"/>
    </source>
</evidence>
<feature type="compositionally biased region" description="Polar residues" evidence="9">
    <location>
        <begin position="101"/>
        <end position="115"/>
    </location>
</feature>
<dbReference type="Proteomes" id="UP000620124">
    <property type="component" value="Unassembled WGS sequence"/>
</dbReference>
<sequence length="305" mass="32515">MDPFPTFITKEALALTDADLTPNGKLRSSEKAKANHLLRQLQLRLQYARLKVDHGWQKQRLNEVENLYFRQQKQSDSVSPVKPTYPTTALLSTPIDPQLLAQSQPEDIGPNSSLSFKLPAPAPNALEAPDGVSADPIAAAPTSYEHTNGSGQWLMDAPTYAAPDAGPSTQTHAPPRPHHDPNLWTHNATHADDLVAATAPIPLESSSAALASFTIEQSQSPSFSRTQPTPSAPSSLTYDSFWSSHNAGPLPDVTMDGHWQTGGPVLAAGFAPAPMFTPRNGKGKGKGRVAGGSVMKQKSPVSLPG</sequence>
<evidence type="ECO:0000313" key="11">
    <source>
        <dbReference type="Proteomes" id="UP000620124"/>
    </source>
</evidence>
<comment type="similarity">
    <text evidence="3">Belongs to the WHI5/NRM1 family.</text>
</comment>
<comment type="subcellular location">
    <subcellularLocation>
        <location evidence="2">Cytoplasm</location>
    </subcellularLocation>
    <subcellularLocation>
        <location evidence="1">Nucleus</location>
    </subcellularLocation>
</comment>